<organism evidence="5 6">
    <name type="scientific">Trichostrongylus colubriformis</name>
    <name type="common">Black scour worm</name>
    <dbReference type="NCBI Taxonomy" id="6319"/>
    <lineage>
        <taxon>Eukaryota</taxon>
        <taxon>Metazoa</taxon>
        <taxon>Ecdysozoa</taxon>
        <taxon>Nematoda</taxon>
        <taxon>Chromadorea</taxon>
        <taxon>Rhabditida</taxon>
        <taxon>Rhabditina</taxon>
        <taxon>Rhabditomorpha</taxon>
        <taxon>Strongyloidea</taxon>
        <taxon>Trichostrongylidae</taxon>
        <taxon>Trichostrongylus</taxon>
    </lineage>
</organism>
<keyword evidence="6" id="KW-1185">Reference proteome</keyword>
<comment type="caution">
    <text evidence="2">Lacks conserved residue(s) required for the propagation of feature annotation.</text>
</comment>
<keyword evidence="2 3" id="KW-0862">Zinc</keyword>
<dbReference type="PRINTS" id="PR00480">
    <property type="entry name" value="ASTACIN"/>
</dbReference>
<dbReference type="GO" id="GO:0006508">
    <property type="term" value="P:proteolysis"/>
    <property type="evidence" value="ECO:0007669"/>
    <property type="project" value="UniProtKB-KW"/>
</dbReference>
<reference evidence="5 6" key="1">
    <citation type="submission" date="2019-10" db="EMBL/GenBank/DDBJ databases">
        <title>Assembly and Annotation for the nematode Trichostrongylus colubriformis.</title>
        <authorList>
            <person name="Martin J."/>
        </authorList>
    </citation>
    <scope>NUCLEOTIDE SEQUENCE [LARGE SCALE GENOMIC DNA]</scope>
    <source>
        <strain evidence="5">G859</strain>
        <tissue evidence="5">Whole worm</tissue>
    </source>
</reference>
<feature type="binding site" evidence="2">
    <location>
        <position position="89"/>
    </location>
    <ligand>
        <name>Zn(2+)</name>
        <dbReference type="ChEBI" id="CHEBI:29105"/>
        <note>catalytic</note>
    </ligand>
</feature>
<dbReference type="EC" id="3.4.24.-" evidence="3"/>
<keyword evidence="2 3" id="KW-0482">Metalloprotease</keyword>
<comment type="caution">
    <text evidence="5">The sequence shown here is derived from an EMBL/GenBank/DDBJ whole genome shotgun (WGS) entry which is preliminary data.</text>
</comment>
<feature type="binding site" evidence="2">
    <location>
        <position position="85"/>
    </location>
    <ligand>
        <name>Zn(2+)</name>
        <dbReference type="ChEBI" id="CHEBI:29105"/>
        <note>catalytic</note>
    </ligand>
</feature>
<dbReference type="SUPFAM" id="SSF55486">
    <property type="entry name" value="Metalloproteases ('zincins'), catalytic domain"/>
    <property type="match status" value="1"/>
</dbReference>
<keyword evidence="2 3" id="KW-0645">Protease</keyword>
<evidence type="ECO:0000256" key="3">
    <source>
        <dbReference type="RuleBase" id="RU361183"/>
    </source>
</evidence>
<dbReference type="PANTHER" id="PTHR10127">
    <property type="entry name" value="DISCOIDIN, CUB, EGF, LAMININ , AND ZINC METALLOPROTEASE DOMAIN CONTAINING"/>
    <property type="match status" value="1"/>
</dbReference>
<dbReference type="Proteomes" id="UP001331761">
    <property type="component" value="Unassembled WGS sequence"/>
</dbReference>
<dbReference type="InterPro" id="IPR024079">
    <property type="entry name" value="MetalloPept_cat_dom_sf"/>
</dbReference>
<feature type="non-terminal residue" evidence="5">
    <location>
        <position position="207"/>
    </location>
</feature>
<gene>
    <name evidence="5" type="ORF">GCK32_009866</name>
</gene>
<dbReference type="SMART" id="SM00235">
    <property type="entry name" value="ZnMc"/>
    <property type="match status" value="1"/>
</dbReference>
<protein>
    <recommendedName>
        <fullName evidence="3">Metalloendopeptidase</fullName>
        <ecNumber evidence="3">3.4.24.-</ecNumber>
    </recommendedName>
</protein>
<dbReference type="AlphaFoldDB" id="A0AAN8IDS1"/>
<dbReference type="EMBL" id="WIXE01024657">
    <property type="protein sequence ID" value="KAK5965418.1"/>
    <property type="molecule type" value="Genomic_DNA"/>
</dbReference>
<comment type="cofactor">
    <cofactor evidence="2 3">
        <name>Zn(2+)</name>
        <dbReference type="ChEBI" id="CHEBI:29105"/>
    </cofactor>
    <text evidence="2 3">Binds 1 zinc ion per subunit.</text>
</comment>
<dbReference type="Pfam" id="PF01400">
    <property type="entry name" value="Astacin"/>
    <property type="match status" value="1"/>
</dbReference>
<feature type="binding site" evidence="2">
    <location>
        <position position="95"/>
    </location>
    <ligand>
        <name>Zn(2+)</name>
        <dbReference type="ChEBI" id="CHEBI:29105"/>
        <note>catalytic</note>
    </ligand>
</feature>
<dbReference type="PANTHER" id="PTHR10127:SF833">
    <property type="entry name" value="ZINC METALLOPROTEINASE NAS-32"/>
    <property type="match status" value="1"/>
</dbReference>
<sequence>RIVFKSSSILQWKHFQIAVEANNTLIAAEATIEEINEIDGVAEYLFQGDINLTDGAGCFATIGMAGGEQSLSLGNGCDSIGIAAHEFAHALGVWHTQMRDDRDTFLRVDLTSVPPNLLHNYIKLPASRIINYTPYEYGSYMHYDSRSFSTKGDSLIPLDSTYLRTLGSRIISFYDIKMLNDHYGCNARCTTGGTVCFNGGVPNPRNC</sequence>
<keyword evidence="1" id="KW-1015">Disulfide bond</keyword>
<dbReference type="Gene3D" id="3.40.390.10">
    <property type="entry name" value="Collagenase (Catalytic Domain)"/>
    <property type="match status" value="1"/>
</dbReference>
<dbReference type="GO" id="GO:0004222">
    <property type="term" value="F:metalloendopeptidase activity"/>
    <property type="evidence" value="ECO:0007669"/>
    <property type="project" value="UniProtKB-UniRule"/>
</dbReference>
<dbReference type="InterPro" id="IPR001506">
    <property type="entry name" value="Peptidase_M12A"/>
</dbReference>
<evidence type="ECO:0000256" key="2">
    <source>
        <dbReference type="PROSITE-ProRule" id="PRU01211"/>
    </source>
</evidence>
<keyword evidence="2 3" id="KW-0378">Hydrolase</keyword>
<dbReference type="InterPro" id="IPR006026">
    <property type="entry name" value="Peptidase_Metallo"/>
</dbReference>
<dbReference type="PROSITE" id="PS51864">
    <property type="entry name" value="ASTACIN"/>
    <property type="match status" value="1"/>
</dbReference>
<evidence type="ECO:0000259" key="4">
    <source>
        <dbReference type="PROSITE" id="PS51864"/>
    </source>
</evidence>
<proteinExistence type="predicted"/>
<dbReference type="GO" id="GO:0008270">
    <property type="term" value="F:zinc ion binding"/>
    <property type="evidence" value="ECO:0007669"/>
    <property type="project" value="UniProtKB-UniRule"/>
</dbReference>
<feature type="active site" evidence="2">
    <location>
        <position position="86"/>
    </location>
</feature>
<feature type="non-terminal residue" evidence="5">
    <location>
        <position position="1"/>
    </location>
</feature>
<accession>A0AAN8IDS1</accession>
<evidence type="ECO:0000313" key="5">
    <source>
        <dbReference type="EMBL" id="KAK5965418.1"/>
    </source>
</evidence>
<name>A0AAN8IDS1_TRICO</name>
<evidence type="ECO:0000256" key="1">
    <source>
        <dbReference type="ARBA" id="ARBA00023157"/>
    </source>
</evidence>
<keyword evidence="2 3" id="KW-0479">Metal-binding</keyword>
<evidence type="ECO:0000313" key="6">
    <source>
        <dbReference type="Proteomes" id="UP001331761"/>
    </source>
</evidence>
<feature type="domain" description="Peptidase M12A" evidence="4">
    <location>
        <begin position="1"/>
        <end position="186"/>
    </location>
</feature>